<comment type="similarity">
    <text evidence="2">Belongs to the UPF0754 family.</text>
</comment>
<reference evidence="8" key="1">
    <citation type="journal article" date="2019" name="Int. J. Syst. Evol. Microbiol.">
        <title>The Global Catalogue of Microorganisms (GCM) 10K type strain sequencing project: providing services to taxonomists for standard genome sequencing and annotation.</title>
        <authorList>
            <consortium name="The Broad Institute Genomics Platform"/>
            <consortium name="The Broad Institute Genome Sequencing Center for Infectious Disease"/>
            <person name="Wu L."/>
            <person name="Ma J."/>
        </authorList>
    </citation>
    <scope>NUCLEOTIDE SEQUENCE [LARGE SCALE GENOMIC DNA]</scope>
    <source>
        <strain evidence="8">JCM 31921</strain>
    </source>
</reference>
<comment type="caution">
    <text evidence="7">The sequence shown here is derived from an EMBL/GenBank/DDBJ whole genome shotgun (WGS) entry which is preliminary data.</text>
</comment>
<feature type="transmembrane region" description="Helical" evidence="6">
    <location>
        <begin position="6"/>
        <end position="29"/>
    </location>
</feature>
<evidence type="ECO:0000256" key="2">
    <source>
        <dbReference type="ARBA" id="ARBA00008053"/>
    </source>
</evidence>
<organism evidence="7 8">
    <name type="scientific">Rurimicrobium arvi</name>
    <dbReference type="NCBI Taxonomy" id="2049916"/>
    <lineage>
        <taxon>Bacteria</taxon>
        <taxon>Pseudomonadati</taxon>
        <taxon>Bacteroidota</taxon>
        <taxon>Chitinophagia</taxon>
        <taxon>Chitinophagales</taxon>
        <taxon>Chitinophagaceae</taxon>
        <taxon>Rurimicrobium</taxon>
    </lineage>
</organism>
<dbReference type="Pfam" id="PF04286">
    <property type="entry name" value="DUF445"/>
    <property type="match status" value="2"/>
</dbReference>
<accession>A0ABP8MZS7</accession>
<sequence>MGTANLILLPLISAFIGWFTNWIAIKMLFHPKQPKRILGVTFHGIFPKRQQQFARKLGAVVASELLHFNDIAKRIADPVHLEKVKPFISEHIDNFLQHKLAEKLPVLSMFIGPSTLTPIKEGLIEEIDLLLPQLMERYAANLSTSIDIERMVVEKVEGFSSDKLEELLVAIMSKEFRFVELIGAVLGLVIGIIQILLTRL</sequence>
<dbReference type="PANTHER" id="PTHR35791">
    <property type="entry name" value="UPF0754 MEMBRANE PROTEIN YHEB"/>
    <property type="match status" value="1"/>
</dbReference>
<evidence type="ECO:0000256" key="1">
    <source>
        <dbReference type="ARBA" id="ARBA00004308"/>
    </source>
</evidence>
<keyword evidence="5 6" id="KW-0472">Membrane</keyword>
<dbReference type="RefSeq" id="WP_344827332.1">
    <property type="nucleotide sequence ID" value="NZ_BAABEZ010000022.1"/>
</dbReference>
<dbReference type="EMBL" id="BAABEZ010000022">
    <property type="protein sequence ID" value="GAA4457233.1"/>
    <property type="molecule type" value="Genomic_DNA"/>
</dbReference>
<dbReference type="InterPro" id="IPR007383">
    <property type="entry name" value="DUF445"/>
</dbReference>
<keyword evidence="3 6" id="KW-0812">Transmembrane</keyword>
<dbReference type="PANTHER" id="PTHR35791:SF1">
    <property type="entry name" value="UPF0754 MEMBRANE PROTEIN YHEB"/>
    <property type="match status" value="1"/>
</dbReference>
<name>A0ABP8MZS7_9BACT</name>
<evidence type="ECO:0000313" key="8">
    <source>
        <dbReference type="Proteomes" id="UP001501410"/>
    </source>
</evidence>
<evidence type="ECO:0000256" key="4">
    <source>
        <dbReference type="ARBA" id="ARBA00022989"/>
    </source>
</evidence>
<feature type="transmembrane region" description="Helical" evidence="6">
    <location>
        <begin position="178"/>
        <end position="197"/>
    </location>
</feature>
<evidence type="ECO:0000313" key="7">
    <source>
        <dbReference type="EMBL" id="GAA4457233.1"/>
    </source>
</evidence>
<protein>
    <submittedName>
        <fullName evidence="7">DUF445 family protein</fullName>
    </submittedName>
</protein>
<dbReference type="Proteomes" id="UP001501410">
    <property type="component" value="Unassembled WGS sequence"/>
</dbReference>
<keyword evidence="8" id="KW-1185">Reference proteome</keyword>
<evidence type="ECO:0000256" key="3">
    <source>
        <dbReference type="ARBA" id="ARBA00022692"/>
    </source>
</evidence>
<proteinExistence type="inferred from homology"/>
<evidence type="ECO:0000256" key="5">
    <source>
        <dbReference type="ARBA" id="ARBA00023136"/>
    </source>
</evidence>
<evidence type="ECO:0000256" key="6">
    <source>
        <dbReference type="SAM" id="Phobius"/>
    </source>
</evidence>
<keyword evidence="4 6" id="KW-1133">Transmembrane helix</keyword>
<comment type="subcellular location">
    <subcellularLocation>
        <location evidence="1">Endomembrane system</location>
    </subcellularLocation>
</comment>
<gene>
    <name evidence="7" type="ORF">GCM10023092_23780</name>
</gene>